<dbReference type="EMBL" id="FZQA01000003">
    <property type="protein sequence ID" value="SNT73672.1"/>
    <property type="molecule type" value="Genomic_DNA"/>
</dbReference>
<dbReference type="PROSITE" id="PS51007">
    <property type="entry name" value="CYTC"/>
    <property type="match status" value="1"/>
</dbReference>
<evidence type="ECO:0000256" key="5">
    <source>
        <dbReference type="ARBA" id="ARBA00022723"/>
    </source>
</evidence>
<evidence type="ECO:0000256" key="2">
    <source>
        <dbReference type="ARBA" id="ARBA00016165"/>
    </source>
</evidence>
<dbReference type="Pfam" id="PF02167">
    <property type="entry name" value="Cytochrom_C1"/>
    <property type="match status" value="1"/>
</dbReference>
<keyword evidence="8 10" id="KW-0472">Membrane</keyword>
<evidence type="ECO:0000256" key="9">
    <source>
        <dbReference type="PIRSR" id="PIRSR602326-1"/>
    </source>
</evidence>
<dbReference type="GO" id="GO:0020037">
    <property type="term" value="F:heme binding"/>
    <property type="evidence" value="ECO:0007669"/>
    <property type="project" value="InterPro"/>
</dbReference>
<dbReference type="GO" id="GO:0009055">
    <property type="term" value="F:electron transfer activity"/>
    <property type="evidence" value="ECO:0007669"/>
    <property type="project" value="InterPro"/>
</dbReference>
<name>A0A239PUR8_9PROT</name>
<feature type="domain" description="Cytochrome c" evidence="12">
    <location>
        <begin position="52"/>
        <end position="253"/>
    </location>
</feature>
<evidence type="ECO:0000313" key="13">
    <source>
        <dbReference type="EMBL" id="SNT73672.1"/>
    </source>
</evidence>
<evidence type="ECO:0000313" key="14">
    <source>
        <dbReference type="Proteomes" id="UP000198346"/>
    </source>
</evidence>
<evidence type="ECO:0000256" key="10">
    <source>
        <dbReference type="SAM" id="Phobius"/>
    </source>
</evidence>
<feature type="transmembrane region" description="Helical" evidence="10">
    <location>
        <begin position="282"/>
        <end position="301"/>
    </location>
</feature>
<dbReference type="AlphaFoldDB" id="A0A239PUR8"/>
<comment type="cofactor">
    <cofactor evidence="9">
        <name>heme c</name>
        <dbReference type="ChEBI" id="CHEBI:61717"/>
    </cofactor>
    <text evidence="9">Binds 1 heme c group covalently per subunit.</text>
</comment>
<evidence type="ECO:0000256" key="6">
    <source>
        <dbReference type="ARBA" id="ARBA00022989"/>
    </source>
</evidence>
<keyword evidence="5 9" id="KW-0479">Metal-binding</keyword>
<dbReference type="Proteomes" id="UP000198346">
    <property type="component" value="Unassembled WGS sequence"/>
</dbReference>
<evidence type="ECO:0000256" key="7">
    <source>
        <dbReference type="ARBA" id="ARBA00023004"/>
    </source>
</evidence>
<evidence type="ECO:0000256" key="4">
    <source>
        <dbReference type="ARBA" id="ARBA00022692"/>
    </source>
</evidence>
<dbReference type="InterPro" id="IPR002326">
    <property type="entry name" value="Cyt_c1"/>
</dbReference>
<evidence type="ECO:0000259" key="12">
    <source>
        <dbReference type="PROSITE" id="PS51007"/>
    </source>
</evidence>
<feature type="binding site" description="covalent" evidence="9">
    <location>
        <position position="68"/>
    </location>
    <ligand>
        <name>heme c</name>
        <dbReference type="ChEBI" id="CHEBI:61717"/>
    </ligand>
</feature>
<dbReference type="PANTHER" id="PTHR10266">
    <property type="entry name" value="CYTOCHROME C1"/>
    <property type="match status" value="1"/>
</dbReference>
<dbReference type="OrthoDB" id="9808471at2"/>
<feature type="binding site" description="covalent" evidence="9">
    <location>
        <position position="69"/>
    </location>
    <ligand>
        <name>heme c</name>
        <dbReference type="ChEBI" id="CHEBI:61717"/>
    </ligand>
</feature>
<dbReference type="RefSeq" id="WP_089412438.1">
    <property type="nucleotide sequence ID" value="NZ_FZQA01000003.1"/>
</dbReference>
<feature type="signal peptide" evidence="11">
    <location>
        <begin position="1"/>
        <end position="28"/>
    </location>
</feature>
<keyword evidence="3 9" id="KW-0349">Heme</keyword>
<accession>A0A239PUR8</accession>
<keyword evidence="14" id="KW-1185">Reference proteome</keyword>
<feature type="chain" id="PRO_5012218667" description="Cytochrome c1" evidence="11">
    <location>
        <begin position="29"/>
        <end position="310"/>
    </location>
</feature>
<dbReference type="InterPro" id="IPR009056">
    <property type="entry name" value="Cyt_c-like_dom"/>
</dbReference>
<feature type="binding site" description="covalent" evidence="9">
    <location>
        <position position="212"/>
    </location>
    <ligand>
        <name>heme c</name>
        <dbReference type="ChEBI" id="CHEBI:61717"/>
    </ligand>
</feature>
<evidence type="ECO:0000256" key="8">
    <source>
        <dbReference type="ARBA" id="ARBA00023136"/>
    </source>
</evidence>
<sequence>MTSIGTLKVLAGAGFAAAMALGAGPALAAGGAAELKHQHWHFDGVFGTFDKEALQRGYQVYEAVCSNCHGLEHLAFRNLGQKGGPFHLDACPEGAPETLDCSNPNENPIVKTIAANYKYQVTDGPDETGEMFERAPIPSDRIPGPYRNEQQARAANNGALPPDLSLIIKARPHGADYVYSLLTGYEDAPATVSVAPGQYYNPYFPGDMSQQMKPEYLDEEGHPREGVEVPPGGVLAMAPPLADGMVDYVDPNTPETVEQYAKDVVEFLAWAAEPKMEERKKLGVMTLAYLLILTGLLYWSYREIWSKVDR</sequence>
<dbReference type="Gene3D" id="1.10.760.10">
    <property type="entry name" value="Cytochrome c-like domain"/>
    <property type="match status" value="1"/>
</dbReference>
<dbReference type="GO" id="GO:0016020">
    <property type="term" value="C:membrane"/>
    <property type="evidence" value="ECO:0007669"/>
    <property type="project" value="UniProtKB-SubCell"/>
</dbReference>
<dbReference type="InterPro" id="IPR036909">
    <property type="entry name" value="Cyt_c-like_dom_sf"/>
</dbReference>
<evidence type="ECO:0000256" key="1">
    <source>
        <dbReference type="ARBA" id="ARBA00004370"/>
    </source>
</evidence>
<dbReference type="Gene3D" id="1.20.5.100">
    <property type="entry name" value="Cytochrome c1, transmembrane anchor, C-terminal"/>
    <property type="match status" value="1"/>
</dbReference>
<keyword evidence="7 9" id="KW-0408">Iron</keyword>
<organism evidence="13 14">
    <name type="scientific">Amphiplicatus metriothermophilus</name>
    <dbReference type="NCBI Taxonomy" id="1519374"/>
    <lineage>
        <taxon>Bacteria</taxon>
        <taxon>Pseudomonadati</taxon>
        <taxon>Pseudomonadota</taxon>
        <taxon>Alphaproteobacteria</taxon>
        <taxon>Parvularculales</taxon>
        <taxon>Parvularculaceae</taxon>
        <taxon>Amphiplicatus</taxon>
    </lineage>
</organism>
<feature type="binding site" description="covalent" evidence="9">
    <location>
        <position position="65"/>
    </location>
    <ligand>
        <name>heme c</name>
        <dbReference type="ChEBI" id="CHEBI:61717"/>
    </ligand>
</feature>
<dbReference type="GO" id="GO:0046872">
    <property type="term" value="F:metal ion binding"/>
    <property type="evidence" value="ECO:0007669"/>
    <property type="project" value="UniProtKB-KW"/>
</dbReference>
<evidence type="ECO:0000256" key="11">
    <source>
        <dbReference type="SAM" id="SignalP"/>
    </source>
</evidence>
<proteinExistence type="predicted"/>
<reference evidence="13 14" key="1">
    <citation type="submission" date="2017-07" db="EMBL/GenBank/DDBJ databases">
        <authorList>
            <person name="Sun Z.S."/>
            <person name="Albrecht U."/>
            <person name="Echele G."/>
            <person name="Lee C.C."/>
        </authorList>
    </citation>
    <scope>NUCLEOTIDE SEQUENCE [LARGE SCALE GENOMIC DNA]</scope>
    <source>
        <strain evidence="13 14">CGMCC 1.12710</strain>
    </source>
</reference>
<gene>
    <name evidence="13" type="ORF">SAMN06297382_1934</name>
</gene>
<protein>
    <recommendedName>
        <fullName evidence="2">Cytochrome c1</fullName>
    </recommendedName>
</protein>
<keyword evidence="4 10" id="KW-0812">Transmembrane</keyword>
<keyword evidence="11" id="KW-0732">Signal</keyword>
<dbReference type="PANTHER" id="PTHR10266:SF3">
    <property type="entry name" value="CYTOCHROME C1, HEME PROTEIN, MITOCHONDRIAL"/>
    <property type="match status" value="1"/>
</dbReference>
<keyword evidence="6 10" id="KW-1133">Transmembrane helix</keyword>
<dbReference type="SUPFAM" id="SSF46626">
    <property type="entry name" value="Cytochrome c"/>
    <property type="match status" value="1"/>
</dbReference>
<comment type="subcellular location">
    <subcellularLocation>
        <location evidence="1">Membrane</location>
    </subcellularLocation>
</comment>
<evidence type="ECO:0000256" key="3">
    <source>
        <dbReference type="ARBA" id="ARBA00022617"/>
    </source>
</evidence>
<dbReference type="PRINTS" id="PR00603">
    <property type="entry name" value="CYTOCHROMEC1"/>
</dbReference>